<feature type="chain" id="PRO_5020036193" evidence="7">
    <location>
        <begin position="22"/>
        <end position="118"/>
    </location>
</feature>
<dbReference type="PANTHER" id="PTHR13647">
    <property type="entry name" value="INSULIN-LIKE PEPTIDE 2-RELATED"/>
    <property type="match status" value="1"/>
</dbReference>
<keyword evidence="5" id="KW-1015">Disulfide bond</keyword>
<comment type="caution">
    <text evidence="9">The sequence shown here is derived from an EMBL/GenBank/DDBJ whole genome shotgun (WGS) entry which is preliminary data.</text>
</comment>
<evidence type="ECO:0000256" key="7">
    <source>
        <dbReference type="SAM" id="SignalP"/>
    </source>
</evidence>
<dbReference type="Proteomes" id="UP000299102">
    <property type="component" value="Unassembled WGS sequence"/>
</dbReference>
<evidence type="ECO:0000256" key="1">
    <source>
        <dbReference type="ARBA" id="ARBA00009034"/>
    </source>
</evidence>
<dbReference type="STRING" id="151549.A0A4C1VN99"/>
<dbReference type="InterPro" id="IPR016179">
    <property type="entry name" value="Insulin-like"/>
</dbReference>
<evidence type="ECO:0000256" key="6">
    <source>
        <dbReference type="RuleBase" id="RU000406"/>
    </source>
</evidence>
<dbReference type="OrthoDB" id="6330326at2759"/>
<evidence type="ECO:0000256" key="5">
    <source>
        <dbReference type="ARBA" id="ARBA00023157"/>
    </source>
</evidence>
<protein>
    <submittedName>
        <fullName evidence="9">Bombyxin A-2 homolog</fullName>
    </submittedName>
</protein>
<feature type="signal peptide" evidence="7">
    <location>
        <begin position="1"/>
        <end position="21"/>
    </location>
</feature>
<dbReference type="Gene3D" id="1.10.100.10">
    <property type="entry name" value="Insulin-like"/>
    <property type="match status" value="1"/>
</dbReference>
<dbReference type="CDD" id="cd04366">
    <property type="entry name" value="IlGF_insulin_bombyxin_like"/>
    <property type="match status" value="1"/>
</dbReference>
<keyword evidence="6" id="KW-0964">Secreted</keyword>
<keyword evidence="3" id="KW-0165">Cleavage on pair of basic residues</keyword>
<dbReference type="PRINTS" id="PR00276">
    <property type="entry name" value="INSULINFAMLY"/>
</dbReference>
<keyword evidence="10" id="KW-1185">Reference proteome</keyword>
<dbReference type="PANTHER" id="PTHR13647:SF4">
    <property type="entry name" value="INSULIN-LIKE PEPTIDE 1-RELATED"/>
    <property type="match status" value="1"/>
</dbReference>
<organism evidence="9 10">
    <name type="scientific">Eumeta variegata</name>
    <name type="common">Bagworm moth</name>
    <name type="synonym">Eumeta japonica</name>
    <dbReference type="NCBI Taxonomy" id="151549"/>
    <lineage>
        <taxon>Eukaryota</taxon>
        <taxon>Metazoa</taxon>
        <taxon>Ecdysozoa</taxon>
        <taxon>Arthropoda</taxon>
        <taxon>Hexapoda</taxon>
        <taxon>Insecta</taxon>
        <taxon>Pterygota</taxon>
        <taxon>Neoptera</taxon>
        <taxon>Endopterygota</taxon>
        <taxon>Lepidoptera</taxon>
        <taxon>Glossata</taxon>
        <taxon>Ditrysia</taxon>
        <taxon>Tineoidea</taxon>
        <taxon>Psychidae</taxon>
        <taxon>Oiketicinae</taxon>
        <taxon>Eumeta</taxon>
    </lineage>
</organism>
<sequence length="118" mass="13273">MQTVYLQVLMALTVLTGSLVARERWPHDDQAHRYCGRNLAKALALLCDGVINKRSGSNFLSNALAPPYSEDLDNELPWPWMSRQHARGLSARSKRQFVVNECCDKACTLGELMSYCAQ</sequence>
<evidence type="ECO:0000256" key="2">
    <source>
        <dbReference type="ARBA" id="ARBA00011207"/>
    </source>
</evidence>
<dbReference type="EMBL" id="BGZK01000384">
    <property type="protein sequence ID" value="GBP40578.1"/>
    <property type="molecule type" value="Genomic_DNA"/>
</dbReference>
<comment type="subcellular location">
    <subcellularLocation>
        <location evidence="6">Secreted</location>
    </subcellularLocation>
</comment>
<dbReference type="SMART" id="SM00078">
    <property type="entry name" value="IlGF"/>
    <property type="match status" value="1"/>
</dbReference>
<comment type="similarity">
    <text evidence="1 6">Belongs to the insulin family.</text>
</comment>
<dbReference type="InterPro" id="IPR022352">
    <property type="entry name" value="Ins/IGF/rlx"/>
</dbReference>
<feature type="domain" description="Insulin-like" evidence="8">
    <location>
        <begin position="32"/>
        <end position="116"/>
    </location>
</feature>
<comment type="subunit">
    <text evidence="2">Heterodimer of a B chain and an A chain linked by two disulfide bonds.</text>
</comment>
<evidence type="ECO:0000256" key="4">
    <source>
        <dbReference type="ARBA" id="ARBA00022729"/>
    </source>
</evidence>
<evidence type="ECO:0000256" key="3">
    <source>
        <dbReference type="ARBA" id="ARBA00022685"/>
    </source>
</evidence>
<dbReference type="InterPro" id="IPR022353">
    <property type="entry name" value="Insulin_CS"/>
</dbReference>
<dbReference type="AlphaFoldDB" id="A0A4C1VN99"/>
<evidence type="ECO:0000259" key="8">
    <source>
        <dbReference type="SMART" id="SM00078"/>
    </source>
</evidence>
<dbReference type="SUPFAM" id="SSF56994">
    <property type="entry name" value="Insulin-like"/>
    <property type="match status" value="1"/>
</dbReference>
<dbReference type="Pfam" id="PF00049">
    <property type="entry name" value="Insulin"/>
    <property type="match status" value="1"/>
</dbReference>
<evidence type="ECO:0000313" key="10">
    <source>
        <dbReference type="Proteomes" id="UP000299102"/>
    </source>
</evidence>
<name>A0A4C1VN99_EUMVA</name>
<dbReference type="GO" id="GO:0005179">
    <property type="term" value="F:hormone activity"/>
    <property type="evidence" value="ECO:0007669"/>
    <property type="project" value="InterPro"/>
</dbReference>
<accession>A0A4C1VN99</accession>
<dbReference type="PROSITE" id="PS00262">
    <property type="entry name" value="INSULIN"/>
    <property type="match status" value="1"/>
</dbReference>
<evidence type="ECO:0000313" key="9">
    <source>
        <dbReference type="EMBL" id="GBP40578.1"/>
    </source>
</evidence>
<proteinExistence type="inferred from homology"/>
<reference evidence="9 10" key="1">
    <citation type="journal article" date="2019" name="Commun. Biol.">
        <title>The bagworm genome reveals a unique fibroin gene that provides high tensile strength.</title>
        <authorList>
            <person name="Kono N."/>
            <person name="Nakamura H."/>
            <person name="Ohtoshi R."/>
            <person name="Tomita M."/>
            <person name="Numata K."/>
            <person name="Arakawa K."/>
        </authorList>
    </citation>
    <scope>NUCLEOTIDE SEQUENCE [LARGE SCALE GENOMIC DNA]</scope>
</reference>
<dbReference type="InterPro" id="IPR036438">
    <property type="entry name" value="Insulin-like_sf"/>
</dbReference>
<keyword evidence="4 7" id="KW-0732">Signal</keyword>
<gene>
    <name evidence="9" type="primary">SBXA2</name>
    <name evidence="9" type="ORF">EVAR_41658_1</name>
</gene>
<dbReference type="GO" id="GO:0005576">
    <property type="term" value="C:extracellular region"/>
    <property type="evidence" value="ECO:0007669"/>
    <property type="project" value="UniProtKB-SubCell"/>
</dbReference>